<comment type="caution">
    <text evidence="10">The sequence shown here is derived from an EMBL/GenBank/DDBJ whole genome shotgun (WGS) entry which is preliminary data.</text>
</comment>
<feature type="region of interest" description="Disordered" evidence="8">
    <location>
        <begin position="454"/>
        <end position="474"/>
    </location>
</feature>
<name>A0A8S1IT86_9CHLO</name>
<evidence type="ECO:0000256" key="5">
    <source>
        <dbReference type="ARBA" id="ARBA00022763"/>
    </source>
</evidence>
<dbReference type="Pfam" id="PF00817">
    <property type="entry name" value="IMS"/>
    <property type="match status" value="1"/>
</dbReference>
<evidence type="ECO:0000313" key="11">
    <source>
        <dbReference type="Proteomes" id="UP000708148"/>
    </source>
</evidence>
<feature type="region of interest" description="Disordered" evidence="8">
    <location>
        <begin position="522"/>
        <end position="558"/>
    </location>
</feature>
<evidence type="ECO:0000259" key="9">
    <source>
        <dbReference type="PROSITE" id="PS50173"/>
    </source>
</evidence>
<dbReference type="OrthoDB" id="514856at2759"/>
<evidence type="ECO:0000256" key="4">
    <source>
        <dbReference type="ARBA" id="ARBA00022723"/>
    </source>
</evidence>
<protein>
    <recommendedName>
        <fullName evidence="9">UmuC domain-containing protein</fullName>
    </recommendedName>
</protein>
<keyword evidence="4" id="KW-0479">Metal-binding</keyword>
<reference evidence="10" key="1">
    <citation type="submission" date="2020-12" db="EMBL/GenBank/DDBJ databases">
        <authorList>
            <person name="Iha C."/>
        </authorList>
    </citation>
    <scope>NUCLEOTIDE SEQUENCE</scope>
</reference>
<dbReference type="Proteomes" id="UP000708148">
    <property type="component" value="Unassembled WGS sequence"/>
</dbReference>
<dbReference type="Gene3D" id="3.30.70.270">
    <property type="match status" value="1"/>
</dbReference>
<evidence type="ECO:0000256" key="1">
    <source>
        <dbReference type="ARBA" id="ARBA00004123"/>
    </source>
</evidence>
<feature type="region of interest" description="Disordered" evidence="8">
    <location>
        <begin position="364"/>
        <end position="402"/>
    </location>
</feature>
<dbReference type="GO" id="GO:0035861">
    <property type="term" value="C:site of double-strand break"/>
    <property type="evidence" value="ECO:0007669"/>
    <property type="project" value="TreeGrafter"/>
</dbReference>
<dbReference type="GO" id="GO:0005634">
    <property type="term" value="C:nucleus"/>
    <property type="evidence" value="ECO:0007669"/>
    <property type="project" value="UniProtKB-SubCell"/>
</dbReference>
<evidence type="ECO:0000313" key="10">
    <source>
        <dbReference type="EMBL" id="CAD7698187.1"/>
    </source>
</evidence>
<keyword evidence="2" id="KW-0237">DNA synthesis</keyword>
<keyword evidence="6" id="KW-0234">DNA repair</keyword>
<evidence type="ECO:0000256" key="7">
    <source>
        <dbReference type="ARBA" id="ARBA00023242"/>
    </source>
</evidence>
<dbReference type="GO" id="GO:0009314">
    <property type="term" value="P:response to radiation"/>
    <property type="evidence" value="ECO:0007669"/>
    <property type="project" value="TreeGrafter"/>
</dbReference>
<feature type="compositionally biased region" description="Polar residues" evidence="8">
    <location>
        <begin position="383"/>
        <end position="402"/>
    </location>
</feature>
<dbReference type="GO" id="GO:0003887">
    <property type="term" value="F:DNA-directed DNA polymerase activity"/>
    <property type="evidence" value="ECO:0007669"/>
    <property type="project" value="InterPro"/>
</dbReference>
<keyword evidence="11" id="KW-1185">Reference proteome</keyword>
<dbReference type="PANTHER" id="PTHR45873:SF1">
    <property type="entry name" value="DNA POLYMERASE ETA"/>
    <property type="match status" value="1"/>
</dbReference>
<dbReference type="Pfam" id="PF21999">
    <property type="entry name" value="IMS_HHH_1"/>
    <property type="match status" value="1"/>
</dbReference>
<organism evidence="10 11">
    <name type="scientific">Ostreobium quekettii</name>
    <dbReference type="NCBI Taxonomy" id="121088"/>
    <lineage>
        <taxon>Eukaryota</taxon>
        <taxon>Viridiplantae</taxon>
        <taxon>Chlorophyta</taxon>
        <taxon>core chlorophytes</taxon>
        <taxon>Ulvophyceae</taxon>
        <taxon>TCBD clade</taxon>
        <taxon>Bryopsidales</taxon>
        <taxon>Ostreobineae</taxon>
        <taxon>Ostreobiaceae</taxon>
        <taxon>Ostreobium</taxon>
    </lineage>
</organism>
<dbReference type="EMBL" id="CAJHUC010000779">
    <property type="protein sequence ID" value="CAD7698187.1"/>
    <property type="molecule type" value="Genomic_DNA"/>
</dbReference>
<evidence type="ECO:0000256" key="8">
    <source>
        <dbReference type="SAM" id="MobiDB-lite"/>
    </source>
</evidence>
<dbReference type="SUPFAM" id="SSF56672">
    <property type="entry name" value="DNA/RNA polymerases"/>
    <property type="match status" value="1"/>
</dbReference>
<keyword evidence="3" id="KW-0808">Transferase</keyword>
<dbReference type="GO" id="GO:0005657">
    <property type="term" value="C:replication fork"/>
    <property type="evidence" value="ECO:0007669"/>
    <property type="project" value="TreeGrafter"/>
</dbReference>
<keyword evidence="7" id="KW-0539">Nucleus</keyword>
<evidence type="ECO:0000256" key="2">
    <source>
        <dbReference type="ARBA" id="ARBA00022634"/>
    </source>
</evidence>
<feature type="domain" description="UmuC" evidence="9">
    <location>
        <begin position="57"/>
        <end position="117"/>
    </location>
</feature>
<gene>
    <name evidence="10" type="ORF">OSTQU699_LOCUS3548</name>
</gene>
<proteinExistence type="predicted"/>
<dbReference type="GO" id="GO:0006281">
    <property type="term" value="P:DNA repair"/>
    <property type="evidence" value="ECO:0007669"/>
    <property type="project" value="UniProtKB-KW"/>
</dbReference>
<evidence type="ECO:0000256" key="6">
    <source>
        <dbReference type="ARBA" id="ARBA00023204"/>
    </source>
</evidence>
<evidence type="ECO:0000256" key="3">
    <source>
        <dbReference type="ARBA" id="ARBA00022679"/>
    </source>
</evidence>
<dbReference type="InterPro" id="IPR001126">
    <property type="entry name" value="UmuC"/>
</dbReference>
<dbReference type="GO" id="GO:0046872">
    <property type="term" value="F:metal ion binding"/>
    <property type="evidence" value="ECO:0007669"/>
    <property type="project" value="UniProtKB-KW"/>
</dbReference>
<dbReference type="PANTHER" id="PTHR45873">
    <property type="entry name" value="DNA POLYMERASE ETA"/>
    <property type="match status" value="1"/>
</dbReference>
<dbReference type="InterPro" id="IPR043502">
    <property type="entry name" value="DNA/RNA_pol_sf"/>
</dbReference>
<dbReference type="InterPro" id="IPR053848">
    <property type="entry name" value="IMS_HHH_1"/>
</dbReference>
<dbReference type="InterPro" id="IPR052230">
    <property type="entry name" value="DNA_polymerase_eta"/>
</dbReference>
<feature type="compositionally biased region" description="Polar residues" evidence="8">
    <location>
        <begin position="529"/>
        <end position="543"/>
    </location>
</feature>
<dbReference type="GO" id="GO:0042276">
    <property type="term" value="P:error-prone translesion synthesis"/>
    <property type="evidence" value="ECO:0007669"/>
    <property type="project" value="TreeGrafter"/>
</dbReference>
<dbReference type="Gene3D" id="1.10.150.20">
    <property type="entry name" value="5' to 3' exonuclease, C-terminal subdomain"/>
    <property type="match status" value="1"/>
</dbReference>
<dbReference type="PROSITE" id="PS50173">
    <property type="entry name" value="UMUC"/>
    <property type="match status" value="1"/>
</dbReference>
<sequence>MRHCLMSARPMDLRAQQTSACPSTASKDATPYCSTDDVYLMNAQDRLLAAGTMIAAEARKALKNEAGFRCSAGIASNRLLAKLASGLHKPDDQTIILPSQASAFVGPLAVRAIPGVGHKLEAQLTEMGMRVVEDLRKMNETDLIRCFGDRTGAFLHKACWGCDPTPVQERGPPKSITVEESFKSCTTLAAAPHVGKSMEENQGWPVEVPVEAFVGQAGLLGLPAVADQQTANQHSRRDYGGVPRAGILSKRLEREVREHDRLPEEAAVTDIHNGDTGAADAKKAKLGAVKVDTGVEGWPLGSPRDDAHCQQASAGWAELVLKQAGSLRCQHDLITNLEDDGASMQAPTSTHDCSLRTWASSPAVDGTNEVATANDQDARNRVGSRNDSGSTSRLGAPASTSDNCPPAWGIDCSSGLAHGLDPSRSHNGVLQPVSISCGPASRQQSLLDSLNSRATSFSKETERPQHPRPGSSGFAHHEVLTLKRMAANGELSQGCGGRGGRCQEARTDYEMAVKLQREELGIGRHMDSKISNSNGSKQSSRGLTKSGKGPMDSFLIRR</sequence>
<keyword evidence="5" id="KW-0227">DNA damage</keyword>
<dbReference type="InterPro" id="IPR043128">
    <property type="entry name" value="Rev_trsase/Diguanyl_cyclase"/>
</dbReference>
<accession>A0A8S1IT86</accession>
<comment type="subcellular location">
    <subcellularLocation>
        <location evidence="1">Nucleus</location>
    </subcellularLocation>
</comment>
<dbReference type="AlphaFoldDB" id="A0A8S1IT86"/>